<accession>A0A6A5BRE4</accession>
<dbReference type="SUPFAM" id="SSF82607">
    <property type="entry name" value="YbaB-like"/>
    <property type="match status" value="1"/>
</dbReference>
<dbReference type="GO" id="GO:0003677">
    <property type="term" value="F:DNA binding"/>
    <property type="evidence" value="ECO:0007669"/>
    <property type="project" value="InterPro"/>
</dbReference>
<comment type="caution">
    <text evidence="1">The sequence shown here is derived from an EMBL/GenBank/DDBJ whole genome shotgun (WGS) entry which is preliminary data.</text>
</comment>
<dbReference type="VEuPathDB" id="AmoebaDB:NfTy_058390"/>
<dbReference type="Gene3D" id="3.30.1310.10">
    <property type="entry name" value="Nucleoid-associated protein YbaB-like domain"/>
    <property type="match status" value="1"/>
</dbReference>
<dbReference type="VEuPathDB" id="AmoebaDB:NF0095860"/>
<sequence>MFNPGNLSKYLHLFQTSRMGKIGEKLTALRGHGEAGGLVRVTMTGLGKIEKLELDDKLSGKSLETIEDLVVSACNLAKDDLERQTTEEMMKLRSDPELLALFSQMFKKPGENY</sequence>
<name>A0A6A5BRE4_NAEFO</name>
<dbReference type="VEuPathDB" id="AmoebaDB:FDP41_003018"/>
<evidence type="ECO:0000313" key="1">
    <source>
        <dbReference type="EMBL" id="KAF0977696.1"/>
    </source>
</evidence>
<keyword evidence="2" id="KW-1185">Reference proteome</keyword>
<organism evidence="1 2">
    <name type="scientific">Naegleria fowleri</name>
    <name type="common">Brain eating amoeba</name>
    <dbReference type="NCBI Taxonomy" id="5763"/>
    <lineage>
        <taxon>Eukaryota</taxon>
        <taxon>Discoba</taxon>
        <taxon>Heterolobosea</taxon>
        <taxon>Tetramitia</taxon>
        <taxon>Eutetramitia</taxon>
        <taxon>Vahlkampfiidae</taxon>
        <taxon>Naegleria</taxon>
    </lineage>
</organism>
<dbReference type="GeneID" id="68110236"/>
<dbReference type="EMBL" id="VFQX01000033">
    <property type="protein sequence ID" value="KAF0977696.1"/>
    <property type="molecule type" value="Genomic_DNA"/>
</dbReference>
<reference evidence="1 2" key="1">
    <citation type="journal article" date="2019" name="Sci. Rep.">
        <title>Nanopore sequencing improves the draft genome of the human pathogenic amoeba Naegleria fowleri.</title>
        <authorList>
            <person name="Liechti N."/>
            <person name="Schurch N."/>
            <person name="Bruggmann R."/>
            <person name="Wittwer M."/>
        </authorList>
    </citation>
    <scope>NUCLEOTIDE SEQUENCE [LARGE SCALE GENOMIC DNA]</scope>
    <source>
        <strain evidence="1 2">ATCC 30894</strain>
    </source>
</reference>
<protein>
    <recommendedName>
        <fullName evidence="3">Nucleoid-associated protein</fullName>
    </recommendedName>
</protein>
<dbReference type="OrthoDB" id="10250719at2759"/>
<dbReference type="InterPro" id="IPR004401">
    <property type="entry name" value="YbaB/EbfC"/>
</dbReference>
<dbReference type="OMA" id="SRMGKIG"/>
<dbReference type="RefSeq" id="XP_044562409.1">
    <property type="nucleotide sequence ID" value="XM_044706276.1"/>
</dbReference>
<dbReference type="Pfam" id="PF02575">
    <property type="entry name" value="YbaB_DNA_bd"/>
    <property type="match status" value="1"/>
</dbReference>
<evidence type="ECO:0000313" key="2">
    <source>
        <dbReference type="Proteomes" id="UP000444721"/>
    </source>
</evidence>
<proteinExistence type="predicted"/>
<gene>
    <name evidence="1" type="ORF">FDP41_003018</name>
</gene>
<evidence type="ECO:0008006" key="3">
    <source>
        <dbReference type="Google" id="ProtNLM"/>
    </source>
</evidence>
<dbReference type="AlphaFoldDB" id="A0A6A5BRE4"/>
<dbReference type="Proteomes" id="UP000444721">
    <property type="component" value="Unassembled WGS sequence"/>
</dbReference>
<dbReference type="InterPro" id="IPR036894">
    <property type="entry name" value="YbaB-like_sf"/>
</dbReference>